<keyword evidence="2" id="KW-1185">Reference proteome</keyword>
<proteinExistence type="predicted"/>
<reference evidence="1" key="1">
    <citation type="submission" date="2024-03" db="EMBL/GenBank/DDBJ databases">
        <authorList>
            <consortium name="ELIXIR-Norway"/>
            <consortium name="Elixir Norway"/>
        </authorList>
    </citation>
    <scope>NUCLEOTIDE SEQUENCE</scope>
</reference>
<organism evidence="1 2">
    <name type="scientific">Sphagnum jensenii</name>
    <dbReference type="NCBI Taxonomy" id="128206"/>
    <lineage>
        <taxon>Eukaryota</taxon>
        <taxon>Viridiplantae</taxon>
        <taxon>Streptophyta</taxon>
        <taxon>Embryophyta</taxon>
        <taxon>Bryophyta</taxon>
        <taxon>Sphagnophytina</taxon>
        <taxon>Sphagnopsida</taxon>
        <taxon>Sphagnales</taxon>
        <taxon>Sphagnaceae</taxon>
        <taxon>Sphagnum</taxon>
    </lineage>
</organism>
<dbReference type="EMBL" id="CAXHBF010000572">
    <property type="protein sequence ID" value="CAK9856773.1"/>
    <property type="molecule type" value="Genomic_DNA"/>
</dbReference>
<protein>
    <submittedName>
        <fullName evidence="1">Uncharacterized protein</fullName>
    </submittedName>
</protein>
<evidence type="ECO:0000313" key="2">
    <source>
        <dbReference type="Proteomes" id="UP001497522"/>
    </source>
</evidence>
<name>A0ABP1A4J4_9BRYO</name>
<accession>A0ABP1A4J4</accession>
<dbReference type="Proteomes" id="UP001497522">
    <property type="component" value="Unassembled WGS sequence"/>
</dbReference>
<gene>
    <name evidence="1" type="ORF">CSSPJE1EN2_LOCUS26705</name>
</gene>
<evidence type="ECO:0000313" key="1">
    <source>
        <dbReference type="EMBL" id="CAK9856773.1"/>
    </source>
</evidence>
<sequence length="76" mass="8509">MWPSVAMATTQRTESSTFCSNRWKARTLAIFGTAGGKNSLSTRPDELALHLDHVEVQIVVSKKLIMPACTVYCCWY</sequence>
<comment type="caution">
    <text evidence="1">The sequence shown here is derived from an EMBL/GenBank/DDBJ whole genome shotgun (WGS) entry which is preliminary data.</text>
</comment>